<feature type="transmembrane region" description="Helical" evidence="1">
    <location>
        <begin position="12"/>
        <end position="32"/>
    </location>
</feature>
<feature type="transmembrane region" description="Helical" evidence="1">
    <location>
        <begin position="533"/>
        <end position="551"/>
    </location>
</feature>
<dbReference type="PANTHER" id="PTHR32063">
    <property type="match status" value="1"/>
</dbReference>
<proteinExistence type="predicted"/>
<evidence type="ECO:0000313" key="2">
    <source>
        <dbReference type="EMBL" id="ORC31825.1"/>
    </source>
</evidence>
<dbReference type="InterPro" id="IPR001036">
    <property type="entry name" value="Acrflvin-R"/>
</dbReference>
<feature type="transmembrane region" description="Helical" evidence="1">
    <location>
        <begin position="356"/>
        <end position="376"/>
    </location>
</feature>
<dbReference type="InterPro" id="IPR027463">
    <property type="entry name" value="AcrB_DN_DC_subdom"/>
</dbReference>
<feature type="transmembrane region" description="Helical" evidence="1">
    <location>
        <begin position="896"/>
        <end position="918"/>
    </location>
</feature>
<feature type="transmembrane region" description="Helical" evidence="1">
    <location>
        <begin position="465"/>
        <end position="489"/>
    </location>
</feature>
<dbReference type="Gene3D" id="3.30.70.1440">
    <property type="entry name" value="Multidrug efflux transporter AcrB pore domain"/>
    <property type="match status" value="1"/>
</dbReference>
<feature type="transmembrane region" description="Helical" evidence="1">
    <location>
        <begin position="924"/>
        <end position="946"/>
    </location>
</feature>
<evidence type="ECO:0000256" key="1">
    <source>
        <dbReference type="SAM" id="Phobius"/>
    </source>
</evidence>
<keyword evidence="3" id="KW-1185">Reference proteome</keyword>
<gene>
    <name evidence="2" type="ORF">B4O97_16900</name>
</gene>
<feature type="transmembrane region" description="Helical" evidence="1">
    <location>
        <begin position="999"/>
        <end position="1024"/>
    </location>
</feature>
<dbReference type="STRING" id="1963862.B4O97_16900"/>
<dbReference type="Gene3D" id="3.30.2090.10">
    <property type="entry name" value="Multidrug efflux transporter AcrB TolC docking domain, DN and DC subdomains"/>
    <property type="match status" value="2"/>
</dbReference>
<keyword evidence="1" id="KW-0812">Transmembrane</keyword>
<evidence type="ECO:0000313" key="3">
    <source>
        <dbReference type="Proteomes" id="UP000192343"/>
    </source>
</evidence>
<evidence type="ECO:0008006" key="4">
    <source>
        <dbReference type="Google" id="ProtNLM"/>
    </source>
</evidence>
<dbReference type="Gene3D" id="1.20.1640.10">
    <property type="entry name" value="Multidrug efflux transporter AcrB transmembrane domain"/>
    <property type="match status" value="2"/>
</dbReference>
<organism evidence="2 3">
    <name type="scientific">Marispirochaeta aestuarii</name>
    <dbReference type="NCBI Taxonomy" id="1963862"/>
    <lineage>
        <taxon>Bacteria</taxon>
        <taxon>Pseudomonadati</taxon>
        <taxon>Spirochaetota</taxon>
        <taxon>Spirochaetia</taxon>
        <taxon>Spirochaetales</taxon>
        <taxon>Spirochaetaceae</taxon>
        <taxon>Marispirochaeta</taxon>
    </lineage>
</organism>
<dbReference type="Proteomes" id="UP000192343">
    <property type="component" value="Unassembled WGS sequence"/>
</dbReference>
<dbReference type="Pfam" id="PF00873">
    <property type="entry name" value="ACR_tran"/>
    <property type="match status" value="1"/>
</dbReference>
<keyword evidence="1" id="KW-0472">Membrane</keyword>
<accession>A0A1Y1RU21</accession>
<dbReference type="PRINTS" id="PR00702">
    <property type="entry name" value="ACRIFLAVINRP"/>
</dbReference>
<reference evidence="2 3" key="1">
    <citation type="submission" date="2017-03" db="EMBL/GenBank/DDBJ databases">
        <title>Draft Genome sequence of Marispirochaeta sp. strain JC444.</title>
        <authorList>
            <person name="Shivani Y."/>
            <person name="Subhash Y."/>
            <person name="Sasikala C."/>
            <person name="Ramana C."/>
        </authorList>
    </citation>
    <scope>NUCLEOTIDE SEQUENCE [LARGE SCALE GENOMIC DNA]</scope>
    <source>
        <strain evidence="2 3">JC444</strain>
    </source>
</reference>
<protein>
    <recommendedName>
        <fullName evidence="4">Acriflavin resistance protein</fullName>
    </recommendedName>
</protein>
<sequence length="1039" mass="112358">MALSEYSLKNRYTIYPLFIAAVIFGILSYINLPIQLFPDTAPPLVNILTSYPGAAAEDVADLVSDPIEEELASLEGVEKVSSTSQNGISLVAVEFRYDTSVDLAAVDVQNALTRIRSALPDTIAEPQVLKFSTSDRPVITLGLLGTDMVAVRDLAEEVLSPEIQRIPGVALVDVFGGFQPEVSVDVDRSRLEAHNLPLGAVIGAISSHNVSLPAGEIRSQGQQYSFRVDELSQSIEEIESIPLSTPAGQRLIVGDLARISIGSGEDLSRFRVDGSHAIAMQIFRQDDANTVEVVHRITAAFEEIGKKYPELTVLVADEDASFTEQVVSNMLGAVGQALALATVIIFLFLGSFRRGLVVAISMPMSFLLTFAGMKLFGIQVDLVTLTAIILAVGMVVDASVVVLENITRHYQEGNSEGAAGVSSFKAALEGAKEIQFAVIAGNATTLTVLIPLLFLYGFVGKTFGPLAATMIIAFISSLLVALMLVPILTMKVTGNAGRMERFAQTAARPWSFLMNRLRSLYVHMLKWSLHHRWVVLVVALVLFVAGGRILVSLGMELLPKMDGGATFISIETPSGSSLDETERVVADVEAIILEEAELDKVSTQIGFEPGMNSFGGGGVQGPTQGYITIAWTERTERDETIWEIQDRVREKISRVPGIENYVVRESGSTAKSTTASTIVASIKGPDPLVLDRLGDEVLKTVASVPGTVNTYRSWRLDQRNVILTVDINRARELGLPPDEISRELARSLDGAPAGVYRGEGGNDTPIRVRYAPEYRRERDDAFAVRAFAPSVGTTVPVGTVTQGREVMGQGLVTRENLLPTLDILALHQDRPLNFVSRDVERALDKILVPEEYAITLEGEEKDMAESRSELAGALGIAFIAVYLLLVAQFKSFAHPITVMMAVPLSLIGIATALGIAGMPVSMPVLVGLILLIGIVVNNSIILIDFIQQRRDAGEDRMVAIESSVDARFRPIMMTSLSTIVGMIPLAMEWALGAERFSPLAVAVIGGMTAATFLTMIVIPVFYSVMDDLGGWVKRFNRTD</sequence>
<dbReference type="PANTHER" id="PTHR32063:SF0">
    <property type="entry name" value="SWARMING MOTILITY PROTEIN SWRC"/>
    <property type="match status" value="1"/>
</dbReference>
<dbReference type="OrthoDB" id="8270at2"/>
<dbReference type="SUPFAM" id="SSF82693">
    <property type="entry name" value="Multidrug efflux transporter AcrB pore domain, PN1, PN2, PC1 and PC2 subdomains"/>
    <property type="match status" value="3"/>
</dbReference>
<feature type="transmembrane region" description="Helical" evidence="1">
    <location>
        <begin position="330"/>
        <end position="349"/>
    </location>
</feature>
<dbReference type="RefSeq" id="WP_083052674.1">
    <property type="nucleotide sequence ID" value="NZ_MWQY01000024.1"/>
</dbReference>
<dbReference type="EMBL" id="MWQY01000024">
    <property type="protein sequence ID" value="ORC31825.1"/>
    <property type="molecule type" value="Genomic_DNA"/>
</dbReference>
<dbReference type="SUPFAM" id="SSF82866">
    <property type="entry name" value="Multidrug efflux transporter AcrB transmembrane domain"/>
    <property type="match status" value="2"/>
</dbReference>
<keyword evidence="1" id="KW-1133">Transmembrane helix</keyword>
<feature type="transmembrane region" description="Helical" evidence="1">
    <location>
        <begin position="382"/>
        <end position="403"/>
    </location>
</feature>
<feature type="transmembrane region" description="Helical" evidence="1">
    <location>
        <begin position="870"/>
        <end position="889"/>
    </location>
</feature>
<feature type="transmembrane region" description="Helical" evidence="1">
    <location>
        <begin position="967"/>
        <end position="987"/>
    </location>
</feature>
<feature type="transmembrane region" description="Helical" evidence="1">
    <location>
        <begin position="434"/>
        <end position="459"/>
    </location>
</feature>
<dbReference type="SUPFAM" id="SSF82714">
    <property type="entry name" value="Multidrug efflux transporter AcrB TolC docking domain, DN and DC subdomains"/>
    <property type="match status" value="2"/>
</dbReference>
<dbReference type="Gene3D" id="3.30.70.1430">
    <property type="entry name" value="Multidrug efflux transporter AcrB pore domain"/>
    <property type="match status" value="2"/>
</dbReference>
<dbReference type="GO" id="GO:0005886">
    <property type="term" value="C:plasma membrane"/>
    <property type="evidence" value="ECO:0007669"/>
    <property type="project" value="TreeGrafter"/>
</dbReference>
<dbReference type="Gene3D" id="3.30.70.1320">
    <property type="entry name" value="Multidrug efflux transporter AcrB pore domain like"/>
    <property type="match status" value="1"/>
</dbReference>
<dbReference type="GO" id="GO:0042910">
    <property type="term" value="F:xenobiotic transmembrane transporter activity"/>
    <property type="evidence" value="ECO:0007669"/>
    <property type="project" value="TreeGrafter"/>
</dbReference>
<name>A0A1Y1RU21_9SPIO</name>
<dbReference type="AlphaFoldDB" id="A0A1Y1RU21"/>
<comment type="caution">
    <text evidence="2">The sequence shown here is derived from an EMBL/GenBank/DDBJ whole genome shotgun (WGS) entry which is preliminary data.</text>
</comment>